<dbReference type="InterPro" id="IPR009057">
    <property type="entry name" value="Homeodomain-like_sf"/>
</dbReference>
<dbReference type="PANTHER" id="PTHR46796">
    <property type="entry name" value="HTH-TYPE TRANSCRIPTIONAL ACTIVATOR RHAS-RELATED"/>
    <property type="match status" value="1"/>
</dbReference>
<dbReference type="SUPFAM" id="SSF51215">
    <property type="entry name" value="Regulatory protein AraC"/>
    <property type="match status" value="1"/>
</dbReference>
<dbReference type="GO" id="GO:0003700">
    <property type="term" value="F:DNA-binding transcription factor activity"/>
    <property type="evidence" value="ECO:0007669"/>
    <property type="project" value="InterPro"/>
</dbReference>
<dbReference type="Gene3D" id="1.10.10.60">
    <property type="entry name" value="Homeodomain-like"/>
    <property type="match status" value="2"/>
</dbReference>
<evidence type="ECO:0000313" key="6">
    <source>
        <dbReference type="EMBL" id="SFH00372.1"/>
    </source>
</evidence>
<evidence type="ECO:0000256" key="2">
    <source>
        <dbReference type="ARBA" id="ARBA00023125"/>
    </source>
</evidence>
<keyword evidence="7" id="KW-1185">Reference proteome</keyword>
<keyword evidence="1" id="KW-0805">Transcription regulation</keyword>
<name>A0A1I2WGA4_9FIRM</name>
<keyword evidence="2" id="KW-0238">DNA-binding</keyword>
<dbReference type="InterPro" id="IPR018062">
    <property type="entry name" value="HTH_AraC-typ_CS"/>
</dbReference>
<evidence type="ECO:0000256" key="4">
    <source>
        <dbReference type="ARBA" id="ARBA00023163"/>
    </source>
</evidence>
<keyword evidence="4" id="KW-0804">Transcription</keyword>
<dbReference type="STRING" id="341036.SAMN05660649_03491"/>
<dbReference type="SMART" id="SM00342">
    <property type="entry name" value="HTH_ARAC"/>
    <property type="match status" value="1"/>
</dbReference>
<dbReference type="AlphaFoldDB" id="A0A1I2WGA4"/>
<evidence type="ECO:0000313" key="7">
    <source>
        <dbReference type="Proteomes" id="UP000199337"/>
    </source>
</evidence>
<reference evidence="7" key="1">
    <citation type="submission" date="2016-10" db="EMBL/GenBank/DDBJ databases">
        <authorList>
            <person name="Varghese N."/>
            <person name="Submissions S."/>
        </authorList>
    </citation>
    <scope>NUCLEOTIDE SEQUENCE [LARGE SCALE GENOMIC DNA]</scope>
    <source>
        <strain evidence="7">DSM 17038</strain>
    </source>
</reference>
<sequence length="289" mass="33596">MDPFLKKLLGEMLLPAPEDVNAYFGDQIAIFIPKVNIYLESTHVHGGYQFLVPLTTSFPFQVEKKTIILEQNKFFPFNPEQIHRAANRNMDLRFLAIFIDKEYLHETSNSVYGQRNILFENSNIELDANTQNLIRMFIEESRNCQAGHDFILQSLSLNITINLLRQVKSNLPSVTGRRYTENQSIHKAVDFLWECYKEDFSLHDVARVANLSANQLIRSFKQETGKTPFDYLLDIKIQRAKEMLRLKQRTVTEICYACGFNNLSHFTTVFKRKVGVSPSKYRQFILGIL</sequence>
<dbReference type="InterPro" id="IPR018060">
    <property type="entry name" value="HTH_AraC"/>
</dbReference>
<dbReference type="SUPFAM" id="SSF46689">
    <property type="entry name" value="Homeodomain-like"/>
    <property type="match status" value="2"/>
</dbReference>
<keyword evidence="3" id="KW-0010">Activator</keyword>
<dbReference type="GO" id="GO:0043565">
    <property type="term" value="F:sequence-specific DNA binding"/>
    <property type="evidence" value="ECO:0007669"/>
    <property type="project" value="InterPro"/>
</dbReference>
<dbReference type="PROSITE" id="PS00041">
    <property type="entry name" value="HTH_ARAC_FAMILY_1"/>
    <property type="match status" value="1"/>
</dbReference>
<accession>A0A1I2WGA4</accession>
<organism evidence="6 7">
    <name type="scientific">Desulfotruncus arcticus DSM 17038</name>
    <dbReference type="NCBI Taxonomy" id="1121424"/>
    <lineage>
        <taxon>Bacteria</taxon>
        <taxon>Bacillati</taxon>
        <taxon>Bacillota</taxon>
        <taxon>Clostridia</taxon>
        <taxon>Eubacteriales</taxon>
        <taxon>Desulfallaceae</taxon>
        <taxon>Desulfotruncus</taxon>
    </lineage>
</organism>
<dbReference type="Pfam" id="PF12833">
    <property type="entry name" value="HTH_18"/>
    <property type="match status" value="1"/>
</dbReference>
<dbReference type="RefSeq" id="WP_165613581.1">
    <property type="nucleotide sequence ID" value="NZ_FOOX01000013.1"/>
</dbReference>
<evidence type="ECO:0000256" key="3">
    <source>
        <dbReference type="ARBA" id="ARBA00023159"/>
    </source>
</evidence>
<evidence type="ECO:0000259" key="5">
    <source>
        <dbReference type="PROSITE" id="PS01124"/>
    </source>
</evidence>
<feature type="domain" description="HTH araC/xylS-type" evidence="5">
    <location>
        <begin position="186"/>
        <end position="284"/>
    </location>
</feature>
<dbReference type="PRINTS" id="PR00032">
    <property type="entry name" value="HTHARAC"/>
</dbReference>
<dbReference type="Proteomes" id="UP000199337">
    <property type="component" value="Unassembled WGS sequence"/>
</dbReference>
<dbReference type="InterPro" id="IPR050204">
    <property type="entry name" value="AraC_XylS_family_regulators"/>
</dbReference>
<protein>
    <submittedName>
        <fullName evidence="6">Helix-turn-helix domain-containing protein</fullName>
    </submittedName>
</protein>
<dbReference type="EMBL" id="FOOX01000013">
    <property type="protein sequence ID" value="SFH00372.1"/>
    <property type="molecule type" value="Genomic_DNA"/>
</dbReference>
<evidence type="ECO:0000256" key="1">
    <source>
        <dbReference type="ARBA" id="ARBA00023015"/>
    </source>
</evidence>
<dbReference type="PROSITE" id="PS01124">
    <property type="entry name" value="HTH_ARAC_FAMILY_2"/>
    <property type="match status" value="1"/>
</dbReference>
<proteinExistence type="predicted"/>
<dbReference type="InterPro" id="IPR037923">
    <property type="entry name" value="HTH-like"/>
</dbReference>
<gene>
    <name evidence="6" type="ORF">SAMN05660649_03491</name>
</gene>
<dbReference type="InterPro" id="IPR020449">
    <property type="entry name" value="Tscrpt_reg_AraC-type_HTH"/>
</dbReference>